<dbReference type="OrthoDB" id="9799097at2"/>
<gene>
    <name evidence="1" type="ORF">NS334_11890</name>
</gene>
<evidence type="ECO:0000313" key="1">
    <source>
        <dbReference type="EMBL" id="KTT70585.1"/>
    </source>
</evidence>
<comment type="caution">
    <text evidence="1">The sequence shown here is derived from an EMBL/GenBank/DDBJ whole genome shotgun (WGS) entry which is preliminary data.</text>
</comment>
<keyword evidence="2" id="KW-1185">Reference proteome</keyword>
<dbReference type="Gene3D" id="1.10.1220.10">
    <property type="entry name" value="Met repressor-like"/>
    <property type="match status" value="1"/>
</dbReference>
<sequence>MTETPSIHARINGHLNAQAMAVLDALGLAAPDAVRLLFYRIVADQAFLVELSVPNAEGCSAMDQSCRTMMNIHTGRMRSRRVLQTPTT</sequence>
<proteinExistence type="predicted"/>
<dbReference type="PATRIC" id="fig|869719.3.peg.2361"/>
<dbReference type="Proteomes" id="UP000074310">
    <property type="component" value="Unassembled WGS sequence"/>
</dbReference>
<dbReference type="RefSeq" id="WP_058756176.1">
    <property type="nucleotide sequence ID" value="NZ_LDTB01000050.1"/>
</dbReference>
<dbReference type="GO" id="GO:0044010">
    <property type="term" value="P:single-species biofilm formation"/>
    <property type="evidence" value="ECO:0007669"/>
    <property type="project" value="InterPro"/>
</dbReference>
<accession>A0A147HZT4</accession>
<dbReference type="GO" id="GO:0000987">
    <property type="term" value="F:cis-regulatory region sequence-specific DNA binding"/>
    <property type="evidence" value="ECO:0007669"/>
    <property type="project" value="InterPro"/>
</dbReference>
<evidence type="ECO:0000313" key="2">
    <source>
        <dbReference type="Proteomes" id="UP000074310"/>
    </source>
</evidence>
<reference evidence="1 2" key="1">
    <citation type="journal article" date="2016" name="Front. Microbiol.">
        <title>Genomic Resource of Rice Seed Associated Bacteria.</title>
        <authorList>
            <person name="Midha S."/>
            <person name="Bansal K."/>
            <person name="Sharma S."/>
            <person name="Kumar N."/>
            <person name="Patil P.P."/>
            <person name="Chaudhry V."/>
            <person name="Patil P.B."/>
        </authorList>
    </citation>
    <scope>NUCLEOTIDE SEQUENCE [LARGE SCALE GENOMIC DNA]</scope>
    <source>
        <strain evidence="1 2">NS334</strain>
    </source>
</reference>
<organism evidence="1 2">
    <name type="scientific">Sphingomonas endophytica</name>
    <dbReference type="NCBI Taxonomy" id="869719"/>
    <lineage>
        <taxon>Bacteria</taxon>
        <taxon>Pseudomonadati</taxon>
        <taxon>Pseudomonadota</taxon>
        <taxon>Alphaproteobacteria</taxon>
        <taxon>Sphingomonadales</taxon>
        <taxon>Sphingomonadaceae</taxon>
        <taxon>Sphingomonas</taxon>
    </lineage>
</organism>
<dbReference type="InterPro" id="IPR026262">
    <property type="entry name" value="DinJ"/>
</dbReference>
<name>A0A147HZT4_9SPHN</name>
<dbReference type="PIRSF" id="PIRSF003108">
    <property type="entry name" value="DinJ"/>
    <property type="match status" value="1"/>
</dbReference>
<dbReference type="GO" id="GO:0006355">
    <property type="term" value="P:regulation of DNA-templated transcription"/>
    <property type="evidence" value="ECO:0007669"/>
    <property type="project" value="InterPro"/>
</dbReference>
<dbReference type="AlphaFoldDB" id="A0A147HZT4"/>
<dbReference type="EMBL" id="LDTB01000050">
    <property type="protein sequence ID" value="KTT70585.1"/>
    <property type="molecule type" value="Genomic_DNA"/>
</dbReference>
<protein>
    <submittedName>
        <fullName evidence="1">Uncharacterized protein</fullName>
    </submittedName>
</protein>
<dbReference type="InterPro" id="IPR007337">
    <property type="entry name" value="RelB/DinJ"/>
</dbReference>
<dbReference type="InterPro" id="IPR013321">
    <property type="entry name" value="Arc_rbn_hlx_hlx"/>
</dbReference>
<dbReference type="Pfam" id="PF04221">
    <property type="entry name" value="RelB"/>
    <property type="match status" value="1"/>
</dbReference>
<dbReference type="GO" id="GO:0015643">
    <property type="term" value="F:toxic substance binding"/>
    <property type="evidence" value="ECO:0007669"/>
    <property type="project" value="InterPro"/>
</dbReference>